<dbReference type="RefSeq" id="WP_111063411.1">
    <property type="nucleotide sequence ID" value="NZ_JBHUCU010000007.1"/>
</dbReference>
<gene>
    <name evidence="1" type="ORF">DNU06_11130</name>
</gene>
<dbReference type="AlphaFoldDB" id="A0A2W1NMD2"/>
<keyword evidence="2" id="KW-1185">Reference proteome</keyword>
<organism evidence="1 2">
    <name type="scientific">Putridiphycobacter roseus</name>
    <dbReference type="NCBI Taxonomy" id="2219161"/>
    <lineage>
        <taxon>Bacteria</taxon>
        <taxon>Pseudomonadati</taxon>
        <taxon>Bacteroidota</taxon>
        <taxon>Flavobacteriia</taxon>
        <taxon>Flavobacteriales</taxon>
        <taxon>Crocinitomicaceae</taxon>
        <taxon>Putridiphycobacter</taxon>
    </lineage>
</organism>
<name>A0A2W1NMD2_9FLAO</name>
<protein>
    <submittedName>
        <fullName evidence="1">Uncharacterized protein</fullName>
    </submittedName>
</protein>
<comment type="caution">
    <text evidence="1">The sequence shown here is derived from an EMBL/GenBank/DDBJ whole genome shotgun (WGS) entry which is preliminary data.</text>
</comment>
<sequence length="198" mass="22982">MIFSKTEALDILKASDEAAISEQYEQLLFDWKQKYLRDIPPIAVMKAQQTKITRLNEAMETFGVHFDLRPFTRVSLDQTLSASDYLKAYQQVLMPVKLNIANVSNGVELIHLLDHLISMEEGLLKRFSIYGNDLNYLDWSRVKISQGNMLFEIQQELIEKGLLESELLNYLRNEIKNNAFPFQSNLLNLVLKGTKYFQ</sequence>
<accession>A0A2W1NMD2</accession>
<evidence type="ECO:0000313" key="1">
    <source>
        <dbReference type="EMBL" id="PZE16802.1"/>
    </source>
</evidence>
<proteinExistence type="predicted"/>
<evidence type="ECO:0000313" key="2">
    <source>
        <dbReference type="Proteomes" id="UP000249248"/>
    </source>
</evidence>
<dbReference type="Proteomes" id="UP000249248">
    <property type="component" value="Unassembled WGS sequence"/>
</dbReference>
<dbReference type="EMBL" id="QKSB01000006">
    <property type="protein sequence ID" value="PZE16802.1"/>
    <property type="molecule type" value="Genomic_DNA"/>
</dbReference>
<reference evidence="1 2" key="1">
    <citation type="submission" date="2018-06" db="EMBL/GenBank/DDBJ databases">
        <title>The draft genome sequence of Crocinitomix sp. SM1701.</title>
        <authorList>
            <person name="Zhang X."/>
        </authorList>
    </citation>
    <scope>NUCLEOTIDE SEQUENCE [LARGE SCALE GENOMIC DNA]</scope>
    <source>
        <strain evidence="1 2">SM1701</strain>
    </source>
</reference>